<evidence type="ECO:0000313" key="1">
    <source>
        <dbReference type="EMBL" id="KAK1134531.1"/>
    </source>
</evidence>
<dbReference type="EMBL" id="JAHYIQ010000002">
    <property type="protein sequence ID" value="KAK1134531.1"/>
    <property type="molecule type" value="Genomic_DNA"/>
</dbReference>
<comment type="caution">
    <text evidence="1">The sequence shown here is derived from an EMBL/GenBank/DDBJ whole genome shotgun (WGS) entry which is preliminary data.</text>
</comment>
<keyword evidence="2" id="KW-1185">Reference proteome</keyword>
<organism evidence="1 2">
    <name type="scientific">Melipona bicolor</name>
    <dbReference type="NCBI Taxonomy" id="60889"/>
    <lineage>
        <taxon>Eukaryota</taxon>
        <taxon>Metazoa</taxon>
        <taxon>Ecdysozoa</taxon>
        <taxon>Arthropoda</taxon>
        <taxon>Hexapoda</taxon>
        <taxon>Insecta</taxon>
        <taxon>Pterygota</taxon>
        <taxon>Neoptera</taxon>
        <taxon>Endopterygota</taxon>
        <taxon>Hymenoptera</taxon>
        <taxon>Apocrita</taxon>
        <taxon>Aculeata</taxon>
        <taxon>Apoidea</taxon>
        <taxon>Anthophila</taxon>
        <taxon>Apidae</taxon>
        <taxon>Melipona</taxon>
    </lineage>
</organism>
<dbReference type="AlphaFoldDB" id="A0AA40GBF4"/>
<reference evidence="1" key="1">
    <citation type="submission" date="2021-10" db="EMBL/GenBank/DDBJ databases">
        <title>Melipona bicolor Genome sequencing and assembly.</title>
        <authorList>
            <person name="Araujo N.S."/>
            <person name="Arias M.C."/>
        </authorList>
    </citation>
    <scope>NUCLEOTIDE SEQUENCE</scope>
    <source>
        <strain evidence="1">USP_2M_L1-L4_2017</strain>
        <tissue evidence="1">Whole body</tissue>
    </source>
</reference>
<dbReference type="Proteomes" id="UP001177670">
    <property type="component" value="Unassembled WGS sequence"/>
</dbReference>
<evidence type="ECO:0000313" key="2">
    <source>
        <dbReference type="Proteomes" id="UP001177670"/>
    </source>
</evidence>
<proteinExistence type="predicted"/>
<accession>A0AA40GBF4</accession>
<name>A0AA40GBF4_9HYME</name>
<sequence length="88" mass="9755">MQESRQNERKGSTLLIGKMHLPLKYVPSWEFDCAMVPPISRRHVTFGLGVPVAAHRNVTLLPSCTSMSVLVESSRISGGTETMTTLQR</sequence>
<gene>
    <name evidence="1" type="ORF">K0M31_007313</name>
</gene>
<protein>
    <submittedName>
        <fullName evidence="1">Uncharacterized protein</fullName>
    </submittedName>
</protein>